<dbReference type="InterPro" id="IPR050491">
    <property type="entry name" value="AmpC-like"/>
</dbReference>
<dbReference type="Gene3D" id="3.40.710.10">
    <property type="entry name" value="DD-peptidase/beta-lactamase superfamily"/>
    <property type="match status" value="1"/>
</dbReference>
<dbReference type="InterPro" id="IPR012338">
    <property type="entry name" value="Beta-lactam/transpept-like"/>
</dbReference>
<keyword evidence="2" id="KW-0732">Signal</keyword>
<dbReference type="PANTHER" id="PTHR46825:SF15">
    <property type="entry name" value="BETA-LACTAMASE-RELATED DOMAIN-CONTAINING PROTEIN"/>
    <property type="match status" value="1"/>
</dbReference>
<evidence type="ECO:0000313" key="4">
    <source>
        <dbReference type="EMBL" id="WXB04697.1"/>
    </source>
</evidence>
<protein>
    <submittedName>
        <fullName evidence="4">Beta-lactamase family protein</fullName>
    </submittedName>
</protein>
<accession>A0ABZ2L1S5</accession>
<evidence type="ECO:0000313" key="5">
    <source>
        <dbReference type="Proteomes" id="UP001374803"/>
    </source>
</evidence>
<feature type="compositionally biased region" description="Basic and acidic residues" evidence="1">
    <location>
        <begin position="54"/>
        <end position="64"/>
    </location>
</feature>
<proteinExistence type="predicted"/>
<reference evidence="4" key="1">
    <citation type="submission" date="2021-12" db="EMBL/GenBank/DDBJ databases">
        <title>Discovery of the Pendulisporaceae a myxobacterial family with distinct sporulation behavior and unique specialized metabolism.</title>
        <authorList>
            <person name="Garcia R."/>
            <person name="Popoff A."/>
            <person name="Bader C.D."/>
            <person name="Loehr J."/>
            <person name="Walesch S."/>
            <person name="Walt C."/>
            <person name="Boldt J."/>
            <person name="Bunk B."/>
            <person name="Haeckl F.J.F.P.J."/>
            <person name="Gunesch A.P."/>
            <person name="Birkelbach J."/>
            <person name="Nuebel U."/>
            <person name="Pietschmann T."/>
            <person name="Bach T."/>
            <person name="Mueller R."/>
        </authorList>
    </citation>
    <scope>NUCLEOTIDE SEQUENCE</scope>
    <source>
        <strain evidence="4">MSr11367</strain>
    </source>
</reference>
<feature type="chain" id="PRO_5047392964" evidence="2">
    <location>
        <begin position="31"/>
        <end position="688"/>
    </location>
</feature>
<evidence type="ECO:0000256" key="2">
    <source>
        <dbReference type="SAM" id="SignalP"/>
    </source>
</evidence>
<feature type="compositionally biased region" description="Polar residues" evidence="1">
    <location>
        <begin position="32"/>
        <end position="46"/>
    </location>
</feature>
<dbReference type="PANTHER" id="PTHR46825">
    <property type="entry name" value="D-ALANYL-D-ALANINE-CARBOXYPEPTIDASE/ENDOPEPTIDASE AMPH"/>
    <property type="match status" value="1"/>
</dbReference>
<evidence type="ECO:0000256" key="1">
    <source>
        <dbReference type="SAM" id="MobiDB-lite"/>
    </source>
</evidence>
<dbReference type="InterPro" id="IPR001466">
    <property type="entry name" value="Beta-lactam-related"/>
</dbReference>
<dbReference type="Pfam" id="PF00144">
    <property type="entry name" value="Beta-lactamase"/>
    <property type="match status" value="1"/>
</dbReference>
<sequence length="688" mass="75208">MRSRPIRHGSSLASMLVVLVACGGAEPMPAATTASAPGANGSSTAPMQAPEEPSTEKLTSDSVKETPAGATFKAPAGWTLKTAGARRMLEGPESDVHFAFVENKETGAEAAVAAAWKEIHPDFKRAIEFVADKPARHGWEQHRVFTYETSPNEKLAISAVARRNKDTWTIGLLEASDAGYERRGAEVRVIRDSLRPKGYERESFKGKTAHALDAPRMAEIAKFVERAREQLGVPGIAISLVQDGKVVYEAGFGMRELGRPTPVDADTLFMIASNTKALSTLLLAKLIDEGKFGWETPVSTVYPAFKLGNEETTRSARIKHLVCACTGLPRQDDEWQFEFAKATAGSSMALLGRMQPTTKFGETFQYSNMLAAAAGFVGGYAAYPKRELGAAYDEAMRTRVFQPLGMKNTTFDYPRALRGNHATPHGENFDGAQGIVDMRLNESIYPLRPAGAGWSSAHDLTRYVQMELARGTLPDGTRYVSEKNLMARREPQVAMAENVTYAMGLVTDTRFGIPLIHHGGSMYGFKSDMFWLPEHGVGGVFLANADAGWVAVKPYFRKLVELLFDGRPEADEDLAFAAKEYKALHEKERSRRVLPPAADAVAALAKHYVSPQLGELKVISKGNSVIFDIGEWKTAVATRKNDDGTTTFIGIDPGVDDEGAMEFLASEREGKRALIVREAQLEYVFLEK</sequence>
<feature type="domain" description="Beta-lactamase-related" evidence="3">
    <location>
        <begin position="221"/>
        <end position="547"/>
    </location>
</feature>
<evidence type="ECO:0000259" key="3">
    <source>
        <dbReference type="Pfam" id="PF00144"/>
    </source>
</evidence>
<gene>
    <name evidence="4" type="ORF">LVJ94_48365</name>
</gene>
<keyword evidence="5" id="KW-1185">Reference proteome</keyword>
<dbReference type="SUPFAM" id="SSF56601">
    <property type="entry name" value="beta-lactamase/transpeptidase-like"/>
    <property type="match status" value="1"/>
</dbReference>
<dbReference type="PROSITE" id="PS51257">
    <property type="entry name" value="PROKAR_LIPOPROTEIN"/>
    <property type="match status" value="1"/>
</dbReference>
<name>A0ABZ2L1S5_9BACT</name>
<dbReference type="RefSeq" id="WP_394834341.1">
    <property type="nucleotide sequence ID" value="NZ_CP089929.1"/>
</dbReference>
<dbReference type="EMBL" id="CP089983">
    <property type="protein sequence ID" value="WXB04697.1"/>
    <property type="molecule type" value="Genomic_DNA"/>
</dbReference>
<organism evidence="4 5">
    <name type="scientific">Pendulispora rubella</name>
    <dbReference type="NCBI Taxonomy" id="2741070"/>
    <lineage>
        <taxon>Bacteria</taxon>
        <taxon>Pseudomonadati</taxon>
        <taxon>Myxococcota</taxon>
        <taxon>Myxococcia</taxon>
        <taxon>Myxococcales</taxon>
        <taxon>Sorangiineae</taxon>
        <taxon>Pendulisporaceae</taxon>
        <taxon>Pendulispora</taxon>
    </lineage>
</organism>
<feature type="signal peptide" evidence="2">
    <location>
        <begin position="1"/>
        <end position="30"/>
    </location>
</feature>
<dbReference type="Proteomes" id="UP001374803">
    <property type="component" value="Chromosome"/>
</dbReference>
<feature type="region of interest" description="Disordered" evidence="1">
    <location>
        <begin position="30"/>
        <end position="70"/>
    </location>
</feature>